<sequence>LSFFFHHAGELICFAALFFLSNAAKVLLSLFLLFKNPLHCIELTLHCVQRRLMNMTSCFENLNININFDFHEKRNSLVAIFAGILFFSGWWIIIDVAAAYPSNTADGFFHAYYTCGVFSTISMFMLSSVSNSQVIGETISDGILGTRGARLWLLLGFVIGFGSLIASIWILFSDFVVKDADHQWRGVGLFLQNLCIFASSLLYKFGRSEEVWN</sequence>
<evidence type="ECO:0000256" key="3">
    <source>
        <dbReference type="ARBA" id="ARBA00022692"/>
    </source>
</evidence>
<evidence type="ECO:0000256" key="2">
    <source>
        <dbReference type="ARBA" id="ARBA00005335"/>
    </source>
</evidence>
<proteinExistence type="inferred from homology"/>
<evidence type="ECO:0000256" key="4">
    <source>
        <dbReference type="ARBA" id="ARBA00022989"/>
    </source>
</evidence>
<dbReference type="GO" id="GO:0016020">
    <property type="term" value="C:membrane"/>
    <property type="evidence" value="ECO:0007669"/>
    <property type="project" value="UniProtKB-SubCell"/>
</dbReference>
<feature type="transmembrane region" description="Helical" evidence="6">
    <location>
        <begin position="12"/>
        <end position="34"/>
    </location>
</feature>
<feature type="non-terminal residue" evidence="7">
    <location>
        <position position="1"/>
    </location>
</feature>
<protein>
    <submittedName>
        <fullName evidence="7">Transmembrane protein 50A</fullName>
    </submittedName>
</protein>
<comment type="caution">
    <text evidence="7">The sequence shown here is derived from an EMBL/GenBank/DDBJ whole genome shotgun (WGS) entry which is preliminary data.</text>
</comment>
<feature type="transmembrane region" description="Helical" evidence="6">
    <location>
        <begin position="184"/>
        <end position="203"/>
    </location>
</feature>
<comment type="subcellular location">
    <subcellularLocation>
        <location evidence="1">Membrane</location>
        <topology evidence="1">Multi-pass membrane protein</topology>
    </subcellularLocation>
</comment>
<reference evidence="7 8" key="1">
    <citation type="submission" date="2015-01" db="EMBL/GenBank/DDBJ databases">
        <title>Evolution of Trichinella species and genotypes.</title>
        <authorList>
            <person name="Korhonen P.K."/>
            <person name="Edoardo P."/>
            <person name="Giuseppe L.R."/>
            <person name="Gasser R.B."/>
        </authorList>
    </citation>
    <scope>NUCLEOTIDE SEQUENCE [LARGE SCALE GENOMIC DNA]</scope>
    <source>
        <strain evidence="7">ISS1980</strain>
    </source>
</reference>
<feature type="transmembrane region" description="Helical" evidence="6">
    <location>
        <begin position="111"/>
        <end position="130"/>
    </location>
</feature>
<dbReference type="InterPro" id="IPR007919">
    <property type="entry name" value="UPF0220"/>
</dbReference>
<evidence type="ECO:0000256" key="6">
    <source>
        <dbReference type="SAM" id="Phobius"/>
    </source>
</evidence>
<organism evidence="7 8">
    <name type="scientific">Trichinella papuae</name>
    <dbReference type="NCBI Taxonomy" id="268474"/>
    <lineage>
        <taxon>Eukaryota</taxon>
        <taxon>Metazoa</taxon>
        <taxon>Ecdysozoa</taxon>
        <taxon>Nematoda</taxon>
        <taxon>Enoplea</taxon>
        <taxon>Dorylaimia</taxon>
        <taxon>Trichinellida</taxon>
        <taxon>Trichinellidae</taxon>
        <taxon>Trichinella</taxon>
    </lineage>
</organism>
<dbReference type="AlphaFoldDB" id="A0A0V1MEW2"/>
<name>A0A0V1MEW2_9BILA</name>
<keyword evidence="5 6" id="KW-0472">Membrane</keyword>
<evidence type="ECO:0000313" key="8">
    <source>
        <dbReference type="Proteomes" id="UP000054843"/>
    </source>
</evidence>
<evidence type="ECO:0000313" key="7">
    <source>
        <dbReference type="EMBL" id="KRZ70016.1"/>
    </source>
</evidence>
<comment type="similarity">
    <text evidence="2">Belongs to the UPF0220 family.</text>
</comment>
<evidence type="ECO:0000256" key="5">
    <source>
        <dbReference type="ARBA" id="ARBA00023136"/>
    </source>
</evidence>
<accession>A0A0V1MEW2</accession>
<dbReference type="Pfam" id="PF05255">
    <property type="entry name" value="UPF0220"/>
    <property type="match status" value="1"/>
</dbReference>
<feature type="transmembrane region" description="Helical" evidence="6">
    <location>
        <begin position="151"/>
        <end position="172"/>
    </location>
</feature>
<gene>
    <name evidence="7" type="primary">Tmem50a</name>
    <name evidence="7" type="ORF">T10_8376</name>
</gene>
<keyword evidence="8" id="KW-1185">Reference proteome</keyword>
<dbReference type="OrthoDB" id="268928at2759"/>
<feature type="transmembrane region" description="Helical" evidence="6">
    <location>
        <begin position="77"/>
        <end position="99"/>
    </location>
</feature>
<dbReference type="PANTHER" id="PTHR13180">
    <property type="entry name" value="SMALL MEMBRANE PROTEIN-RELATED"/>
    <property type="match status" value="1"/>
</dbReference>
<evidence type="ECO:0000256" key="1">
    <source>
        <dbReference type="ARBA" id="ARBA00004141"/>
    </source>
</evidence>
<dbReference type="Proteomes" id="UP000054843">
    <property type="component" value="Unassembled WGS sequence"/>
</dbReference>
<dbReference type="EMBL" id="JYDO01000122">
    <property type="protein sequence ID" value="KRZ70016.1"/>
    <property type="molecule type" value="Genomic_DNA"/>
</dbReference>
<keyword evidence="4 6" id="KW-1133">Transmembrane helix</keyword>
<keyword evidence="3 6" id="KW-0812">Transmembrane</keyword>